<dbReference type="InterPro" id="IPR006595">
    <property type="entry name" value="CTLH_C"/>
</dbReference>
<dbReference type="InterPro" id="IPR024964">
    <property type="entry name" value="CTLH/CRA"/>
</dbReference>
<evidence type="ECO:0000259" key="2">
    <source>
        <dbReference type="PROSITE" id="PS50897"/>
    </source>
</evidence>
<gene>
    <name evidence="3" type="ORF">SYNPS1DRAFT_26782</name>
</gene>
<feature type="compositionally biased region" description="Low complexity" evidence="1">
    <location>
        <begin position="191"/>
        <end position="206"/>
    </location>
</feature>
<dbReference type="Proteomes" id="UP000278143">
    <property type="component" value="Unassembled WGS sequence"/>
</dbReference>
<dbReference type="InterPro" id="IPR050618">
    <property type="entry name" value="Ubq-SigPath_Reg"/>
</dbReference>
<dbReference type="SMART" id="SM00757">
    <property type="entry name" value="CRA"/>
    <property type="match status" value="1"/>
</dbReference>
<dbReference type="InterPro" id="IPR013144">
    <property type="entry name" value="CRA_dom"/>
</dbReference>
<dbReference type="OrthoDB" id="2415936at2759"/>
<protein>
    <submittedName>
        <fullName evidence="3">CTLH/CRA C-terminal to lish motif domain-containing protein</fullName>
    </submittedName>
</protein>
<dbReference type="InterPro" id="IPR006594">
    <property type="entry name" value="LisH"/>
</dbReference>
<accession>A0A4P9Z543</accession>
<evidence type="ECO:0000313" key="4">
    <source>
        <dbReference type="Proteomes" id="UP000278143"/>
    </source>
</evidence>
<feature type="domain" description="CTLH" evidence="2">
    <location>
        <begin position="30"/>
        <end position="87"/>
    </location>
</feature>
<dbReference type="PROSITE" id="PS50897">
    <property type="entry name" value="CTLH"/>
    <property type="match status" value="1"/>
</dbReference>
<dbReference type="Pfam" id="PF10607">
    <property type="entry name" value="CTLH"/>
    <property type="match status" value="1"/>
</dbReference>
<feature type="region of interest" description="Disordered" evidence="1">
    <location>
        <begin position="179"/>
        <end position="240"/>
    </location>
</feature>
<dbReference type="PROSITE" id="PS50896">
    <property type="entry name" value="LISH"/>
    <property type="match status" value="1"/>
</dbReference>
<feature type="compositionally biased region" description="Low complexity" evidence="1">
    <location>
        <begin position="231"/>
        <end position="240"/>
    </location>
</feature>
<name>A0A4P9Z543_9FUNG</name>
<sequence>MHYLLVEGYKDAAEALARSTQIRPAVELDSIQARMEIRQAIQQGHIEEAIERINEQDPELLDAQADLYFKLQQQRLIEYLRQDKIQEALTFAQEELAQRGMENPALLDELERTMALFAFEDASQSPLAHLMQDAQRQQTASQLNAAMLTAQSLPQNSKLPTLLHTLFWAQRELDARADYPKLSNPLQPPASTTNNSNNSNSTGSSSEAMDNDTPSSTAPSGNTPSSGMSNATGAAAAAGTTTQVFYF</sequence>
<reference evidence="4" key="1">
    <citation type="journal article" date="2018" name="Nat. Microbiol.">
        <title>Leveraging single-cell genomics to expand the fungal tree of life.</title>
        <authorList>
            <person name="Ahrendt S.R."/>
            <person name="Quandt C.A."/>
            <person name="Ciobanu D."/>
            <person name="Clum A."/>
            <person name="Salamov A."/>
            <person name="Andreopoulos B."/>
            <person name="Cheng J.F."/>
            <person name="Woyke T."/>
            <person name="Pelin A."/>
            <person name="Henrissat B."/>
            <person name="Reynolds N.K."/>
            <person name="Benny G.L."/>
            <person name="Smith M.E."/>
            <person name="James T.Y."/>
            <person name="Grigoriev I.V."/>
        </authorList>
    </citation>
    <scope>NUCLEOTIDE SEQUENCE [LARGE SCALE GENOMIC DNA]</scope>
    <source>
        <strain evidence="4">Benny S71-1</strain>
    </source>
</reference>
<evidence type="ECO:0000256" key="1">
    <source>
        <dbReference type="SAM" id="MobiDB-lite"/>
    </source>
</evidence>
<dbReference type="PANTHER" id="PTHR12864">
    <property type="entry name" value="RAN BINDING PROTEIN 9-RELATED"/>
    <property type="match status" value="1"/>
</dbReference>
<feature type="compositionally biased region" description="Polar residues" evidence="1">
    <location>
        <begin position="212"/>
        <end position="230"/>
    </location>
</feature>
<keyword evidence="4" id="KW-1185">Reference proteome</keyword>
<dbReference type="AlphaFoldDB" id="A0A4P9Z543"/>
<evidence type="ECO:0000313" key="3">
    <source>
        <dbReference type="EMBL" id="RKP27558.1"/>
    </source>
</evidence>
<dbReference type="EMBL" id="KZ989186">
    <property type="protein sequence ID" value="RKP27558.1"/>
    <property type="molecule type" value="Genomic_DNA"/>
</dbReference>
<proteinExistence type="predicted"/>
<organism evidence="3 4">
    <name type="scientific">Syncephalis pseudoplumigaleata</name>
    <dbReference type="NCBI Taxonomy" id="1712513"/>
    <lineage>
        <taxon>Eukaryota</taxon>
        <taxon>Fungi</taxon>
        <taxon>Fungi incertae sedis</taxon>
        <taxon>Zoopagomycota</taxon>
        <taxon>Zoopagomycotina</taxon>
        <taxon>Zoopagomycetes</taxon>
        <taxon>Zoopagales</taxon>
        <taxon>Piptocephalidaceae</taxon>
        <taxon>Syncephalis</taxon>
    </lineage>
</organism>
<dbReference type="SMART" id="SM00668">
    <property type="entry name" value="CTLH"/>
    <property type="match status" value="1"/>
</dbReference>